<feature type="chain" id="PRO_5011988075" evidence="8">
    <location>
        <begin position="22"/>
        <end position="487"/>
    </location>
</feature>
<evidence type="ECO:0000256" key="1">
    <source>
        <dbReference type="ARBA" id="ARBA00004370"/>
    </source>
</evidence>
<dbReference type="InterPro" id="IPR032675">
    <property type="entry name" value="LRR_dom_sf"/>
</dbReference>
<keyword evidence="2" id="KW-0812">Transmembrane</keyword>
<dbReference type="EMBL" id="MCFH01000007">
    <property type="protein sequence ID" value="ORX56528.1"/>
    <property type="molecule type" value="Genomic_DNA"/>
</dbReference>
<evidence type="ECO:0000256" key="8">
    <source>
        <dbReference type="SAM" id="SignalP"/>
    </source>
</evidence>
<feature type="region of interest" description="Disordered" evidence="7">
    <location>
        <begin position="440"/>
        <end position="460"/>
    </location>
</feature>
<dbReference type="Proteomes" id="UP000193719">
    <property type="component" value="Unassembled WGS sequence"/>
</dbReference>
<keyword evidence="10" id="KW-1185">Reference proteome</keyword>
<gene>
    <name evidence="9" type="ORF">BCR36DRAFT_580837</name>
</gene>
<evidence type="ECO:0000256" key="3">
    <source>
        <dbReference type="ARBA" id="ARBA00022729"/>
    </source>
</evidence>
<dbReference type="GO" id="GO:0016020">
    <property type="term" value="C:membrane"/>
    <property type="evidence" value="ECO:0007669"/>
    <property type="project" value="UniProtKB-SubCell"/>
</dbReference>
<evidence type="ECO:0000256" key="5">
    <source>
        <dbReference type="ARBA" id="ARBA00023136"/>
    </source>
</evidence>
<dbReference type="PANTHER" id="PTHR48063:SF35">
    <property type="entry name" value="RECEPTOR-LIKE PROTEIN 12"/>
    <property type="match status" value="1"/>
</dbReference>
<evidence type="ECO:0000313" key="10">
    <source>
        <dbReference type="Proteomes" id="UP000193719"/>
    </source>
</evidence>
<proteinExistence type="predicted"/>
<feature type="signal peptide" evidence="8">
    <location>
        <begin position="1"/>
        <end position="21"/>
    </location>
</feature>
<dbReference type="SUPFAM" id="SSF52047">
    <property type="entry name" value="RNI-like"/>
    <property type="match status" value="1"/>
</dbReference>
<reference evidence="9 10" key="2">
    <citation type="submission" date="2016-08" db="EMBL/GenBank/DDBJ databases">
        <title>Pervasive Adenine N6-methylation of Active Genes in Fungi.</title>
        <authorList>
            <consortium name="DOE Joint Genome Institute"/>
            <person name="Mondo S.J."/>
            <person name="Dannebaum R.O."/>
            <person name="Kuo R.C."/>
            <person name="Labutti K."/>
            <person name="Haridas S."/>
            <person name="Kuo A."/>
            <person name="Salamov A."/>
            <person name="Ahrendt S.R."/>
            <person name="Lipzen A."/>
            <person name="Sullivan W."/>
            <person name="Andreopoulos W.B."/>
            <person name="Clum A."/>
            <person name="Lindquist E."/>
            <person name="Daum C."/>
            <person name="Ramamoorthy G.K."/>
            <person name="Gryganskyi A."/>
            <person name="Culley D."/>
            <person name="Magnuson J.K."/>
            <person name="James T.Y."/>
            <person name="O'Malley M.A."/>
            <person name="Stajich J.E."/>
            <person name="Spatafora J.W."/>
            <person name="Visel A."/>
            <person name="Grigoriev I.V."/>
        </authorList>
    </citation>
    <scope>NUCLEOTIDE SEQUENCE [LARGE SCALE GENOMIC DNA]</scope>
    <source>
        <strain evidence="10">finn</strain>
    </source>
</reference>
<dbReference type="Gene3D" id="3.80.10.10">
    <property type="entry name" value="Ribonuclease Inhibitor"/>
    <property type="match status" value="1"/>
</dbReference>
<dbReference type="AlphaFoldDB" id="A0A1Y1VIL3"/>
<evidence type="ECO:0000256" key="7">
    <source>
        <dbReference type="SAM" id="MobiDB-lite"/>
    </source>
</evidence>
<evidence type="ECO:0000256" key="4">
    <source>
        <dbReference type="ARBA" id="ARBA00022989"/>
    </source>
</evidence>
<sequence length="487" mass="56070">MKLNLILKSLSLCLLTSFVNSKALNECEEIKAYLGHEVNCEVNKSGQVNSLTINIDKNSTKEQVEKLLSYDTVTNLEYKINLGFDEYEEENYTDISFAISKLKNLEHLNIIYNKYTNYCTTFCESYYLNTIKKDTLRELRKLKTLEIFGIKLTKDNIDEITSLENLEELSMKKCVYEKSINYKSFKNLKKLSKLTIYKSWFGFNYSENEENETYEFPNDLLSNTNSSLKELDLSYLEMAEIENIPNVEKLVIGINNLNDSIHLKKLDNLKDLEIEYIPYGPYGAITSPLNVEFPTSNNLEKLILNSIKLNDETMGKIGSLTNLREIKCIFCEFTISKNKQSINNLKNLQTLVMTRETFQGPSYINFDLQLSELDQLVELKIKDFTIGKNTLIEIACLPKLEMLDVNGSKLYEDSHFDFDPSNWKKSCPSNKTEIVTTTTKVEPTPTSGINNNESNNSGAANTKENCLNKIHNWLNNILQKFKIKKNN</sequence>
<evidence type="ECO:0000256" key="2">
    <source>
        <dbReference type="ARBA" id="ARBA00022692"/>
    </source>
</evidence>
<dbReference type="InterPro" id="IPR046956">
    <property type="entry name" value="RLP23-like"/>
</dbReference>
<reference evidence="9 10" key="1">
    <citation type="submission" date="2016-08" db="EMBL/GenBank/DDBJ databases">
        <title>Genomes of anaerobic fungi encode conserved fungal cellulosomes for biomass hydrolysis.</title>
        <authorList>
            <consortium name="DOE Joint Genome Institute"/>
            <person name="Haitjema C.H."/>
            <person name="Gilmore S.P."/>
            <person name="Henske J.K."/>
            <person name="Solomon K.V."/>
            <person name="De Groot R."/>
            <person name="Kuo A."/>
            <person name="Mondo S.J."/>
            <person name="Salamov A.A."/>
            <person name="Labutti K."/>
            <person name="Zhao Z."/>
            <person name="Chiniquy J."/>
            <person name="Barry K."/>
            <person name="Brewer H.M."/>
            <person name="Purvine S.O."/>
            <person name="Wright A.T."/>
            <person name="Boxma B."/>
            <person name="Van Alen T."/>
            <person name="Hackstein J.H."/>
            <person name="Baker S.E."/>
            <person name="Grigoriev I.V."/>
            <person name="O'Malley M.A."/>
        </authorList>
    </citation>
    <scope>NUCLEOTIDE SEQUENCE [LARGE SCALE GENOMIC DNA]</scope>
    <source>
        <strain evidence="10">finn</strain>
    </source>
</reference>
<comment type="caution">
    <text evidence="9">The sequence shown here is derived from an EMBL/GenBank/DDBJ whole genome shotgun (WGS) entry which is preliminary data.</text>
</comment>
<name>A0A1Y1VIL3_9FUNG</name>
<evidence type="ECO:0000313" key="9">
    <source>
        <dbReference type="EMBL" id="ORX56528.1"/>
    </source>
</evidence>
<dbReference type="OrthoDB" id="2585512at2759"/>
<keyword evidence="6" id="KW-0325">Glycoprotein</keyword>
<organism evidence="9 10">
    <name type="scientific">Piromyces finnis</name>
    <dbReference type="NCBI Taxonomy" id="1754191"/>
    <lineage>
        <taxon>Eukaryota</taxon>
        <taxon>Fungi</taxon>
        <taxon>Fungi incertae sedis</taxon>
        <taxon>Chytridiomycota</taxon>
        <taxon>Chytridiomycota incertae sedis</taxon>
        <taxon>Neocallimastigomycetes</taxon>
        <taxon>Neocallimastigales</taxon>
        <taxon>Neocallimastigaceae</taxon>
        <taxon>Piromyces</taxon>
    </lineage>
</organism>
<keyword evidence="5" id="KW-0472">Membrane</keyword>
<keyword evidence="4" id="KW-1133">Transmembrane helix</keyword>
<evidence type="ECO:0000256" key="6">
    <source>
        <dbReference type="ARBA" id="ARBA00023180"/>
    </source>
</evidence>
<protein>
    <submittedName>
        <fullName evidence="9">RNI-like protein</fullName>
    </submittedName>
</protein>
<dbReference type="PANTHER" id="PTHR48063">
    <property type="entry name" value="LRR RECEPTOR-LIKE KINASE"/>
    <property type="match status" value="1"/>
</dbReference>
<accession>A0A1Y1VIL3</accession>
<comment type="subcellular location">
    <subcellularLocation>
        <location evidence="1">Membrane</location>
    </subcellularLocation>
</comment>
<keyword evidence="3 8" id="KW-0732">Signal</keyword>